<dbReference type="GO" id="GO:0005794">
    <property type="term" value="C:Golgi apparatus"/>
    <property type="evidence" value="ECO:0007669"/>
    <property type="project" value="UniProtKB-SubCell"/>
</dbReference>
<dbReference type="PANTHER" id="PTHR22781:SF12">
    <property type="entry name" value="AP-3 COMPLEX SUBUNIT DELTA-1"/>
    <property type="match status" value="1"/>
</dbReference>
<dbReference type="InParanoid" id="A0A2R5GHQ5"/>
<evidence type="ECO:0000256" key="1">
    <source>
        <dbReference type="ARBA" id="ARBA00004308"/>
    </source>
</evidence>
<dbReference type="PANTHER" id="PTHR22781">
    <property type="entry name" value="DELTA ADAPTIN-RELATED"/>
    <property type="match status" value="1"/>
</dbReference>
<reference evidence="10 11" key="1">
    <citation type="submission" date="2017-12" db="EMBL/GenBank/DDBJ databases">
        <title>Sequencing, de novo assembly and annotation of complete genome of a new Thraustochytrid species, strain FCC1311.</title>
        <authorList>
            <person name="Sedici K."/>
            <person name="Godart F."/>
            <person name="Aiese Cigliano R."/>
            <person name="Sanseverino W."/>
            <person name="Barakat M."/>
            <person name="Ortet P."/>
            <person name="Marechal E."/>
            <person name="Cagnac O."/>
            <person name="Amato A."/>
        </authorList>
    </citation>
    <scope>NUCLEOTIDE SEQUENCE [LARGE SCALE GENOMIC DNA]</scope>
</reference>
<keyword evidence="7" id="KW-0333">Golgi apparatus</keyword>
<keyword evidence="4" id="KW-0677">Repeat</keyword>
<dbReference type="InterPro" id="IPR002553">
    <property type="entry name" value="Clathrin/coatomer_adapt-like_N"/>
</dbReference>
<evidence type="ECO:0000256" key="6">
    <source>
        <dbReference type="ARBA" id="ARBA00023136"/>
    </source>
</evidence>
<feature type="compositionally biased region" description="Basic residues" evidence="8">
    <location>
        <begin position="989"/>
        <end position="1005"/>
    </location>
</feature>
<dbReference type="OrthoDB" id="10264595at2759"/>
<dbReference type="AlphaFoldDB" id="A0A2R5GHQ5"/>
<keyword evidence="3 7" id="KW-0813">Transport</keyword>
<dbReference type="EMBL" id="BEYU01000076">
    <property type="protein sequence ID" value="GBG30420.1"/>
    <property type="molecule type" value="Genomic_DNA"/>
</dbReference>
<feature type="domain" description="Clathrin/coatomer adaptor adaptin-like N-terminal" evidence="9">
    <location>
        <begin position="22"/>
        <end position="612"/>
    </location>
</feature>
<comment type="subcellular location">
    <subcellularLocation>
        <location evidence="1">Endomembrane system</location>
    </subcellularLocation>
    <subcellularLocation>
        <location evidence="7">Golgi apparatus</location>
    </subcellularLocation>
</comment>
<dbReference type="SUPFAM" id="SSF48371">
    <property type="entry name" value="ARM repeat"/>
    <property type="match status" value="1"/>
</dbReference>
<dbReference type="Proteomes" id="UP000241890">
    <property type="component" value="Unassembled WGS sequence"/>
</dbReference>
<evidence type="ECO:0000256" key="3">
    <source>
        <dbReference type="ARBA" id="ARBA00022448"/>
    </source>
</evidence>
<evidence type="ECO:0000256" key="2">
    <source>
        <dbReference type="ARBA" id="ARBA00006613"/>
    </source>
</evidence>
<proteinExistence type="inferred from homology"/>
<feature type="compositionally biased region" description="Polar residues" evidence="8">
    <location>
        <begin position="818"/>
        <end position="827"/>
    </location>
</feature>
<dbReference type="GO" id="GO:0030123">
    <property type="term" value="C:AP-3 adaptor complex"/>
    <property type="evidence" value="ECO:0007669"/>
    <property type="project" value="InterPro"/>
</dbReference>
<dbReference type="PIRSF" id="PIRSF037092">
    <property type="entry name" value="AP3_complex_delta"/>
    <property type="match status" value="1"/>
</dbReference>
<protein>
    <recommendedName>
        <fullName evidence="7">AP-3 complex subunit delta</fullName>
    </recommendedName>
</protein>
<comment type="subunit">
    <text evidence="7">Adaptor protein complex 3 (AP-3) is a heterotetramer.</text>
</comment>
<evidence type="ECO:0000313" key="11">
    <source>
        <dbReference type="Proteomes" id="UP000241890"/>
    </source>
</evidence>
<name>A0A2R5GHQ5_9STRA</name>
<organism evidence="10 11">
    <name type="scientific">Hondaea fermentalgiana</name>
    <dbReference type="NCBI Taxonomy" id="2315210"/>
    <lineage>
        <taxon>Eukaryota</taxon>
        <taxon>Sar</taxon>
        <taxon>Stramenopiles</taxon>
        <taxon>Bigyra</taxon>
        <taxon>Labyrinthulomycetes</taxon>
        <taxon>Thraustochytrida</taxon>
        <taxon>Thraustochytriidae</taxon>
        <taxon>Hondaea</taxon>
    </lineage>
</organism>
<evidence type="ECO:0000259" key="9">
    <source>
        <dbReference type="Pfam" id="PF01602"/>
    </source>
</evidence>
<feature type="compositionally biased region" description="Polar residues" evidence="8">
    <location>
        <begin position="856"/>
        <end position="873"/>
    </location>
</feature>
<comment type="caution">
    <text evidence="10">The sequence shown here is derived from an EMBL/GenBank/DDBJ whole genome shotgun (WGS) entry which is preliminary data.</text>
</comment>
<dbReference type="Gene3D" id="1.25.10.10">
    <property type="entry name" value="Leucine-rich Repeat Variant"/>
    <property type="match status" value="1"/>
</dbReference>
<evidence type="ECO:0000256" key="5">
    <source>
        <dbReference type="ARBA" id="ARBA00022927"/>
    </source>
</evidence>
<evidence type="ECO:0000256" key="7">
    <source>
        <dbReference type="PIRNR" id="PIRNR037092"/>
    </source>
</evidence>
<feature type="compositionally biased region" description="Basic residues" evidence="8">
    <location>
        <begin position="776"/>
        <end position="794"/>
    </location>
</feature>
<gene>
    <name evidence="10" type="ORF">FCC1311_066392</name>
</gene>
<comment type="similarity">
    <text evidence="2 7">Belongs to the adaptor complexes large subunit family.</text>
</comment>
<feature type="region of interest" description="Disordered" evidence="8">
    <location>
        <begin position="926"/>
        <end position="1029"/>
    </location>
</feature>
<keyword evidence="11" id="KW-1185">Reference proteome</keyword>
<dbReference type="Pfam" id="PF01602">
    <property type="entry name" value="Adaptin_N"/>
    <property type="match status" value="1"/>
</dbReference>
<feature type="compositionally biased region" description="Polar residues" evidence="8">
    <location>
        <begin position="799"/>
        <end position="808"/>
    </location>
</feature>
<evidence type="ECO:0000256" key="4">
    <source>
        <dbReference type="ARBA" id="ARBA00022737"/>
    </source>
</evidence>
<dbReference type="GO" id="GO:0006623">
    <property type="term" value="P:protein targeting to vacuole"/>
    <property type="evidence" value="ECO:0007669"/>
    <property type="project" value="TreeGrafter"/>
</dbReference>
<keyword evidence="6" id="KW-0472">Membrane</keyword>
<dbReference type="GO" id="GO:0006896">
    <property type="term" value="P:Golgi to vacuole transport"/>
    <property type="evidence" value="ECO:0007669"/>
    <property type="project" value="TreeGrafter"/>
</dbReference>
<dbReference type="InterPro" id="IPR016024">
    <property type="entry name" value="ARM-type_fold"/>
</dbReference>
<feature type="region of interest" description="Disordered" evidence="8">
    <location>
        <begin position="740"/>
        <end position="894"/>
    </location>
</feature>
<feature type="compositionally biased region" description="Low complexity" evidence="8">
    <location>
        <begin position="740"/>
        <end position="750"/>
    </location>
</feature>
<evidence type="ECO:0000256" key="8">
    <source>
        <dbReference type="SAM" id="MobiDB-lite"/>
    </source>
</evidence>
<accession>A0A2R5GHQ5</accession>
<dbReference type="InterPro" id="IPR011989">
    <property type="entry name" value="ARM-like"/>
</dbReference>
<feature type="compositionally biased region" description="Acidic residues" evidence="8">
    <location>
        <begin position="756"/>
        <end position="766"/>
    </location>
</feature>
<feature type="compositionally biased region" description="Basic residues" evidence="8">
    <location>
        <begin position="953"/>
        <end position="965"/>
    </location>
</feature>
<feature type="compositionally biased region" description="Low complexity" evidence="8">
    <location>
        <begin position="966"/>
        <end position="986"/>
    </location>
</feature>
<dbReference type="InterPro" id="IPR017105">
    <property type="entry name" value="AP3_complex_dsu"/>
</dbReference>
<evidence type="ECO:0000313" key="10">
    <source>
        <dbReference type="EMBL" id="GBG30420.1"/>
    </source>
</evidence>
<sequence length="1029" mass="112346">MFEKSLQDLIKGIRNHKRDQSSYISKAMVEIKKELRSTDKHLKYLAVQKITYLQMLGVDVDFASFHIIEVMSAPRFQHRRASMLAAAQIFDTNTEVVLLTTNLIKKDLQSQNMYEAGAVLNCLSNIATRELARDLIEDVASMLNSTRPFIRKKAVLTLYKLYVRYPQGLPQTFDRLRLRLDDSDMSVVSCTVNVICELSRKNPRNFLALAPQLFQLLTTSSNNWMLIKIVKLMSSLLPEEPRLARKLLEPLAKIVESTQAKSLLYECIHAITQALPYTARPDGSQPKVVPAIVSLCAAKLRDFVKDPDQNLKYLGLVGLVNLMRSHPRVVAEHKEMVLQCLMDDDVTVRMRALELLTGMVTKRNLIDIVQKLLLHVETAEGAYRDELIDKIVYVCSREKYAFLSNFAWYVSVLVQLAHIHGAPRGKLLREQLIDVAVRVPDVRPFAARAMRGLLLDRRLALRNMQAPLETEDDGVAHTLFAASWIACEYATLIEPTPASAQSSVAEDQGEEGTGEVASNEARLPTEVFLEMASAMLSDASLSMAPFVQAAFVHNALKLVSASVDAELPFGSAGQDRTKNFAARVGTMLEPFARSEHITVQDRAVNALALLSRLNLYVAPTSADATSRKVTEEADDLLLDADLGPSDVPHASTEDAGEGGAGSSSKETSKAALLQKLFADELVPVSTRAQEKVRRPAGLDLNKPFHFTASGFEESAMDRALDEQLSAGGGALRVSFRDPKSIISIPSGPSPYGMSVEDSDASSDEGDLMLLDAQRRSGSRNSKKSKSSKHKKSSKRDRTTGATSAASESRANDPFYLPSNGQAVSSPENDLPEVPMEHLAPGSLGEEGELLDGSSSTTLRDLLSQSMREGSAQASIVVEDAMPEGALASDDDDDADAYYRKHGKRKGALNDDDLTLADIRLMSPEEAAAAEAEEAARAKSSARKSSKTASASSSKKKKSKSSKSSKSRTASLGEAGAAVAADAAGEASVKKHKKDKKDKKKKHKKSSSSSSKHQHNEGKVDNAEPLLLLE</sequence>
<keyword evidence="5 7" id="KW-0653">Protein transport</keyword>
<dbReference type="GO" id="GO:0010008">
    <property type="term" value="C:endosome membrane"/>
    <property type="evidence" value="ECO:0007669"/>
    <property type="project" value="TreeGrafter"/>
</dbReference>
<feature type="region of interest" description="Disordered" evidence="8">
    <location>
        <begin position="639"/>
        <end position="665"/>
    </location>
</feature>